<accession>A0A343JE03</accession>
<dbReference type="AlphaFoldDB" id="A0A343JE03"/>
<dbReference type="SUPFAM" id="SSF53335">
    <property type="entry name" value="S-adenosyl-L-methionine-dependent methyltransferases"/>
    <property type="match status" value="1"/>
</dbReference>
<evidence type="ECO:0000313" key="2">
    <source>
        <dbReference type="Proteomes" id="UP000264883"/>
    </source>
</evidence>
<name>A0A343JE03_9CLOT</name>
<protein>
    <recommendedName>
        <fullName evidence="3">Methyltransferase type 11 domain-containing protein</fullName>
    </recommendedName>
</protein>
<sequence length="164" mass="19044">MSKTLILNLRDTKLEGNIIDVGESFGVIYNISKDIFGEIAVDYAASDNKTNIIENDYDTCTMFFYLSSLWSSFSKAKLLEEITKYLKVGGKIYIWDINKEPKQIVNNKIMAVLPSGKIKEFNFKNLNPLSKSSLELNERLLQKYYKIEERKLWEDIHFIKAVKI</sequence>
<gene>
    <name evidence="1" type="ORF">BEN51_09785</name>
</gene>
<keyword evidence="2" id="KW-1185">Reference proteome</keyword>
<dbReference type="InterPro" id="IPR029063">
    <property type="entry name" value="SAM-dependent_MTases_sf"/>
</dbReference>
<dbReference type="RefSeq" id="WP_119865895.1">
    <property type="nucleotide sequence ID" value="NZ_CP016786.1"/>
</dbReference>
<dbReference type="OrthoDB" id="1929483at2"/>
<evidence type="ECO:0008006" key="3">
    <source>
        <dbReference type="Google" id="ProtNLM"/>
    </source>
</evidence>
<dbReference type="EMBL" id="CP016786">
    <property type="protein sequence ID" value="ASW43761.1"/>
    <property type="molecule type" value="Genomic_DNA"/>
</dbReference>
<reference evidence="1 2" key="1">
    <citation type="submission" date="2016-08" db="EMBL/GenBank/DDBJ databases">
        <title>Complete Genome Sequence Of The Indigo Reducing Clostridium isatidis DSM15098.</title>
        <authorList>
            <person name="Little G.T."/>
            <person name="Minton N.P."/>
        </authorList>
    </citation>
    <scope>NUCLEOTIDE SEQUENCE [LARGE SCALE GENOMIC DNA]</scope>
    <source>
        <strain evidence="1 2">DSM 15098</strain>
    </source>
</reference>
<organism evidence="1 2">
    <name type="scientific">Clostridium isatidis</name>
    <dbReference type="NCBI Taxonomy" id="182773"/>
    <lineage>
        <taxon>Bacteria</taxon>
        <taxon>Bacillati</taxon>
        <taxon>Bacillota</taxon>
        <taxon>Clostridia</taxon>
        <taxon>Eubacteriales</taxon>
        <taxon>Clostridiaceae</taxon>
        <taxon>Clostridium</taxon>
    </lineage>
</organism>
<evidence type="ECO:0000313" key="1">
    <source>
        <dbReference type="EMBL" id="ASW43761.1"/>
    </source>
</evidence>
<dbReference type="Gene3D" id="3.40.50.150">
    <property type="entry name" value="Vaccinia Virus protein VP39"/>
    <property type="match status" value="1"/>
</dbReference>
<dbReference type="KEGG" id="cia:BEN51_09785"/>
<dbReference type="Proteomes" id="UP000264883">
    <property type="component" value="Chromosome"/>
</dbReference>
<proteinExistence type="predicted"/>